<organism evidence="1 2">
    <name type="scientific">Caerostris extrusa</name>
    <name type="common">Bark spider</name>
    <name type="synonym">Caerostris bankana</name>
    <dbReference type="NCBI Taxonomy" id="172846"/>
    <lineage>
        <taxon>Eukaryota</taxon>
        <taxon>Metazoa</taxon>
        <taxon>Ecdysozoa</taxon>
        <taxon>Arthropoda</taxon>
        <taxon>Chelicerata</taxon>
        <taxon>Arachnida</taxon>
        <taxon>Araneae</taxon>
        <taxon>Araneomorphae</taxon>
        <taxon>Entelegynae</taxon>
        <taxon>Araneoidea</taxon>
        <taxon>Araneidae</taxon>
        <taxon>Caerostris</taxon>
    </lineage>
</organism>
<accession>A0AAV4RQ58</accession>
<gene>
    <name evidence="1" type="ORF">CEXT_672141</name>
</gene>
<proteinExistence type="predicted"/>
<dbReference type="EMBL" id="BPLR01008103">
    <property type="protein sequence ID" value="GIY22098.1"/>
    <property type="molecule type" value="Genomic_DNA"/>
</dbReference>
<dbReference type="AlphaFoldDB" id="A0AAV4RQ58"/>
<name>A0AAV4RQ58_CAEEX</name>
<comment type="caution">
    <text evidence="1">The sequence shown here is derived from an EMBL/GenBank/DDBJ whole genome shotgun (WGS) entry which is preliminary data.</text>
</comment>
<evidence type="ECO:0000313" key="1">
    <source>
        <dbReference type="EMBL" id="GIY22098.1"/>
    </source>
</evidence>
<sequence length="116" mass="13585">MRRSFLHPEEKLFVFRWGNFLEDAEQRRDRERGCSIASSRLAGTPLARIGRYIDPCPKQAGCFLLFFLGALRVDRAKWGGRNKWDWMMGLPFQEAQQTDISFSRCILRQGLQTFQP</sequence>
<evidence type="ECO:0000313" key="2">
    <source>
        <dbReference type="Proteomes" id="UP001054945"/>
    </source>
</evidence>
<protein>
    <submittedName>
        <fullName evidence="1">Uncharacterized protein</fullName>
    </submittedName>
</protein>
<keyword evidence="2" id="KW-1185">Reference proteome</keyword>
<dbReference type="Proteomes" id="UP001054945">
    <property type="component" value="Unassembled WGS sequence"/>
</dbReference>
<reference evidence="1 2" key="1">
    <citation type="submission" date="2021-06" db="EMBL/GenBank/DDBJ databases">
        <title>Caerostris extrusa draft genome.</title>
        <authorList>
            <person name="Kono N."/>
            <person name="Arakawa K."/>
        </authorList>
    </citation>
    <scope>NUCLEOTIDE SEQUENCE [LARGE SCALE GENOMIC DNA]</scope>
</reference>